<dbReference type="SUPFAM" id="SSF52047">
    <property type="entry name" value="RNI-like"/>
    <property type="match status" value="1"/>
</dbReference>
<gene>
    <name evidence="2" type="ORF">QCA50_004696</name>
</gene>
<evidence type="ECO:0000256" key="1">
    <source>
        <dbReference type="SAM" id="MobiDB-lite"/>
    </source>
</evidence>
<dbReference type="Gene3D" id="3.80.10.10">
    <property type="entry name" value="Ribonuclease Inhibitor"/>
    <property type="match status" value="1"/>
</dbReference>
<evidence type="ECO:0000313" key="3">
    <source>
        <dbReference type="Proteomes" id="UP001385951"/>
    </source>
</evidence>
<accession>A0AAW0GN23</accession>
<name>A0AAW0GN23_9APHY</name>
<evidence type="ECO:0000313" key="2">
    <source>
        <dbReference type="EMBL" id="KAK7691302.1"/>
    </source>
</evidence>
<comment type="caution">
    <text evidence="2">The sequence shown here is derived from an EMBL/GenBank/DDBJ whole genome shotgun (WGS) entry which is preliminary data.</text>
</comment>
<feature type="region of interest" description="Disordered" evidence="1">
    <location>
        <begin position="435"/>
        <end position="454"/>
    </location>
</feature>
<protein>
    <submittedName>
        <fullName evidence="2">Uncharacterized protein</fullName>
    </submittedName>
</protein>
<sequence length="454" mass="51270">MDELLKRAGNTHLDLTISEPKSTIHISSAVNKIIGALTKARCLRVIRGYVPRKELPQCPEPSQMVLPNLRVLSVFGKPEGFVISMMSKAICPSLTSLRLINMPIPWNNVGLFPTSLTELEIVSIFDPLCRVENALSILARLPNLRFLIISRIGDKKPYRTQSLVQLPYLRELSLTDNCTTISALLGGIVCPASTSLSLQAHYYDQKSDDLRDMLKMILASGPVIQHLFLEIHEVETSMCLFTGLPDLYHTQTYHNFVFQSKNTIDIIHGILNQAPLSNLTSLRWNVRLYSRWTNSCHFPPDVVRFYDSFDKLEALEYLELSGRDSVAVLRHRLKSSSAPVHFPQLQTLKLRDLEEEWYYLARDLAHDFKHLGRCIRKGMLLFPKLCKIVFNKVAGCGEFERRILVDAICLGRSVSTTAVSIEVNKDETRYAYILPDEDAPSSPTHSGDNGTLTS</sequence>
<dbReference type="EMBL" id="JASBNA010000005">
    <property type="protein sequence ID" value="KAK7691302.1"/>
    <property type="molecule type" value="Genomic_DNA"/>
</dbReference>
<reference evidence="2 3" key="1">
    <citation type="submission" date="2022-09" db="EMBL/GenBank/DDBJ databases">
        <authorList>
            <person name="Palmer J.M."/>
        </authorList>
    </citation>
    <scope>NUCLEOTIDE SEQUENCE [LARGE SCALE GENOMIC DNA]</scope>
    <source>
        <strain evidence="2 3">DSM 7382</strain>
    </source>
</reference>
<organism evidence="2 3">
    <name type="scientific">Cerrena zonata</name>
    <dbReference type="NCBI Taxonomy" id="2478898"/>
    <lineage>
        <taxon>Eukaryota</taxon>
        <taxon>Fungi</taxon>
        <taxon>Dikarya</taxon>
        <taxon>Basidiomycota</taxon>
        <taxon>Agaricomycotina</taxon>
        <taxon>Agaricomycetes</taxon>
        <taxon>Polyporales</taxon>
        <taxon>Cerrenaceae</taxon>
        <taxon>Cerrena</taxon>
    </lineage>
</organism>
<dbReference type="InterPro" id="IPR032675">
    <property type="entry name" value="LRR_dom_sf"/>
</dbReference>
<feature type="compositionally biased region" description="Polar residues" evidence="1">
    <location>
        <begin position="441"/>
        <end position="454"/>
    </location>
</feature>
<dbReference type="AlphaFoldDB" id="A0AAW0GN23"/>
<keyword evidence="3" id="KW-1185">Reference proteome</keyword>
<proteinExistence type="predicted"/>
<dbReference type="Proteomes" id="UP001385951">
    <property type="component" value="Unassembled WGS sequence"/>
</dbReference>